<feature type="chain" id="PRO_5009118886" evidence="3">
    <location>
        <begin position="23"/>
        <end position="306"/>
    </location>
</feature>
<dbReference type="CDD" id="cd01071">
    <property type="entry name" value="PBP2_PhnD_like"/>
    <property type="match status" value="1"/>
</dbReference>
<dbReference type="Pfam" id="PF12974">
    <property type="entry name" value="Phosphonate-bd"/>
    <property type="match status" value="1"/>
</dbReference>
<name>A0A1E2UHV1_9GAMM</name>
<comment type="similarity">
    <text evidence="1">Belongs to the phosphate/phosphite/phosphonate binding protein family.</text>
</comment>
<dbReference type="PANTHER" id="PTHR35841:SF1">
    <property type="entry name" value="PHOSPHONATES-BINDING PERIPLASMIC PROTEIN"/>
    <property type="match status" value="1"/>
</dbReference>
<evidence type="ECO:0000313" key="5">
    <source>
        <dbReference type="Proteomes" id="UP000094849"/>
    </source>
</evidence>
<reference evidence="4 5" key="1">
    <citation type="submission" date="2016-03" db="EMBL/GenBank/DDBJ databases">
        <title>Chemosynthetic sulphur-oxidizing symbionts of marine invertebrate animals are capable of nitrogen fixation.</title>
        <authorList>
            <person name="Petersen J.M."/>
            <person name="Kemper A."/>
            <person name="Gruber-Vodicka H."/>
            <person name="Cardini U."/>
            <person name="Geest Mvander."/>
            <person name="Kleiner M."/>
            <person name="Bulgheresi S."/>
            <person name="Fussmann M."/>
            <person name="Herbold C."/>
            <person name="Seah B.K.B."/>
            <person name="Antony C.Paul."/>
            <person name="Liu D."/>
            <person name="Belitz A."/>
            <person name="Weber M."/>
        </authorList>
    </citation>
    <scope>NUCLEOTIDE SEQUENCE [LARGE SCALE GENOMIC DNA]</scope>
    <source>
        <strain evidence="4">G_D</strain>
    </source>
</reference>
<dbReference type="Proteomes" id="UP000094849">
    <property type="component" value="Unassembled WGS sequence"/>
</dbReference>
<keyword evidence="5" id="KW-1185">Reference proteome</keyword>
<dbReference type="EMBL" id="LVJZ01000005">
    <property type="protein sequence ID" value="ODB92876.1"/>
    <property type="molecule type" value="Genomic_DNA"/>
</dbReference>
<dbReference type="AlphaFoldDB" id="A0A1E2UHV1"/>
<dbReference type="STRING" id="1818881.A3196_19065"/>
<evidence type="ECO:0000256" key="3">
    <source>
        <dbReference type="SAM" id="SignalP"/>
    </source>
</evidence>
<dbReference type="Gene3D" id="3.40.190.10">
    <property type="entry name" value="Periplasmic binding protein-like II"/>
    <property type="match status" value="2"/>
</dbReference>
<dbReference type="GO" id="GO:0043190">
    <property type="term" value="C:ATP-binding cassette (ABC) transporter complex"/>
    <property type="evidence" value="ECO:0007669"/>
    <property type="project" value="InterPro"/>
</dbReference>
<dbReference type="NCBIfam" id="TIGR01098">
    <property type="entry name" value="3A0109s03R"/>
    <property type="match status" value="1"/>
</dbReference>
<dbReference type="OrthoDB" id="225238at2"/>
<protein>
    <submittedName>
        <fullName evidence="4">Phosphonate ABC transporter substrate-binding protein</fullName>
    </submittedName>
</protein>
<sequence>MKLKKLLAAGIAAVILSTPVFAAKLPDGTKENPLRVLMIPADTGTNDITQDYAPVFNGITKHYGIHFKLAAGESYAAVVEGMCNNQADIAWYGAVTYGQANKKCGVDLLAVDVKKGDASYYSGIFVAKDSGIDTISDLKGKGVAFGSPNSTSSFNFPVAMLIAGEIDPVKDLSKVIIAGSHSASLAALAEGKVDAAAASYNSFGKAVKKGAIDPAKFKPLVKSQPIPNPPLAMNKGISDDLKAKLRKAFSEIHTKIAADKIRGYGGKKVDRYDTQFEEQKIFEALAKLAAVTKQVKAEMIDKAGQR</sequence>
<proteinExistence type="inferred from homology"/>
<comment type="caution">
    <text evidence="4">The sequence shown here is derived from an EMBL/GenBank/DDBJ whole genome shotgun (WGS) entry which is preliminary data.</text>
</comment>
<dbReference type="InterPro" id="IPR005770">
    <property type="entry name" value="PhnD"/>
</dbReference>
<accession>A0A1E2UHV1</accession>
<gene>
    <name evidence="4" type="ORF">A3196_19065</name>
</gene>
<evidence type="ECO:0000256" key="1">
    <source>
        <dbReference type="ARBA" id="ARBA00007162"/>
    </source>
</evidence>
<organism evidence="4 5">
    <name type="scientific">Candidatus Thiodiazotropha endoloripes</name>
    <dbReference type="NCBI Taxonomy" id="1818881"/>
    <lineage>
        <taxon>Bacteria</taxon>
        <taxon>Pseudomonadati</taxon>
        <taxon>Pseudomonadota</taxon>
        <taxon>Gammaproteobacteria</taxon>
        <taxon>Chromatiales</taxon>
        <taxon>Sedimenticolaceae</taxon>
        <taxon>Candidatus Thiodiazotropha</taxon>
    </lineage>
</organism>
<dbReference type="GO" id="GO:0055085">
    <property type="term" value="P:transmembrane transport"/>
    <property type="evidence" value="ECO:0007669"/>
    <property type="project" value="InterPro"/>
</dbReference>
<evidence type="ECO:0000313" key="4">
    <source>
        <dbReference type="EMBL" id="ODB92876.1"/>
    </source>
</evidence>
<dbReference type="RefSeq" id="WP_069006390.1">
    <property type="nucleotide sequence ID" value="NZ_LVJW01000007.1"/>
</dbReference>
<dbReference type="PANTHER" id="PTHR35841">
    <property type="entry name" value="PHOSPHONATES-BINDING PERIPLASMIC PROTEIN"/>
    <property type="match status" value="1"/>
</dbReference>
<dbReference type="SUPFAM" id="SSF53850">
    <property type="entry name" value="Periplasmic binding protein-like II"/>
    <property type="match status" value="1"/>
</dbReference>
<keyword evidence="2 3" id="KW-0732">Signal</keyword>
<feature type="signal peptide" evidence="3">
    <location>
        <begin position="1"/>
        <end position="22"/>
    </location>
</feature>
<evidence type="ECO:0000256" key="2">
    <source>
        <dbReference type="ARBA" id="ARBA00022729"/>
    </source>
</evidence>